<dbReference type="PANTHER" id="PTHR40056">
    <property type="entry name" value="HYPOTHETICAL CYTOSOLIC PROTEIN"/>
    <property type="match status" value="1"/>
</dbReference>
<name>A0ABW2V0V1_9BACL</name>
<dbReference type="RefSeq" id="WP_138789054.1">
    <property type="nucleotide sequence ID" value="NZ_JBHTGQ010000002.1"/>
</dbReference>
<proteinExistence type="predicted"/>
<dbReference type="Pfam" id="PF08876">
    <property type="entry name" value="DUF1836"/>
    <property type="match status" value="1"/>
</dbReference>
<organism evidence="1 2">
    <name type="scientific">Paenibacillus thermoaerophilus</name>
    <dbReference type="NCBI Taxonomy" id="1215385"/>
    <lineage>
        <taxon>Bacteria</taxon>
        <taxon>Bacillati</taxon>
        <taxon>Bacillota</taxon>
        <taxon>Bacilli</taxon>
        <taxon>Bacillales</taxon>
        <taxon>Paenibacillaceae</taxon>
        <taxon>Paenibacillus</taxon>
    </lineage>
</organism>
<protein>
    <submittedName>
        <fullName evidence="1">DUF1836 domain-containing protein</fullName>
    </submittedName>
</protein>
<comment type="caution">
    <text evidence="1">The sequence shown here is derived from an EMBL/GenBank/DDBJ whole genome shotgun (WGS) entry which is preliminary data.</text>
</comment>
<keyword evidence="2" id="KW-1185">Reference proteome</keyword>
<gene>
    <name evidence="1" type="ORF">ACFQWB_00475</name>
</gene>
<dbReference type="Proteomes" id="UP001596528">
    <property type="component" value="Unassembled WGS sequence"/>
</dbReference>
<reference evidence="2" key="1">
    <citation type="journal article" date="2019" name="Int. J. Syst. Evol. Microbiol.">
        <title>The Global Catalogue of Microorganisms (GCM) 10K type strain sequencing project: providing services to taxonomists for standard genome sequencing and annotation.</title>
        <authorList>
            <consortium name="The Broad Institute Genomics Platform"/>
            <consortium name="The Broad Institute Genome Sequencing Center for Infectious Disease"/>
            <person name="Wu L."/>
            <person name="Ma J."/>
        </authorList>
    </citation>
    <scope>NUCLEOTIDE SEQUENCE [LARGE SCALE GENOMIC DNA]</scope>
    <source>
        <strain evidence="2">JCM 18657</strain>
    </source>
</reference>
<accession>A0ABW2V0V1</accession>
<dbReference type="PANTHER" id="PTHR40056:SF1">
    <property type="entry name" value="DUF1836 DOMAIN-CONTAINING PROTEIN"/>
    <property type="match status" value="1"/>
</dbReference>
<sequence>METLTFTRREMALLLRSLQNGCEPSPLSVLRRIWNQRHSAEVEQGASFGAFMETALPPIWEKWLKSATVQGLSLQEIVSLGNQIEYTNLSVTSAQNWVKRDFCEYLGKPAAGKKYSFQQAALIYIIEDLKHDLDFESIRKLLRIVLREPERDEDDLITPIDLYAAYSGLFEELDANNDQLLDVTGHVPTLVGKRNQDVLMEQLIQRKADQFVNGLALQGKQKEAVRNVLMIAMIAVQTAYFHALARRFFNATLFLYNSD</sequence>
<dbReference type="EMBL" id="JBHTGQ010000002">
    <property type="protein sequence ID" value="MFC7748419.1"/>
    <property type="molecule type" value="Genomic_DNA"/>
</dbReference>
<dbReference type="InterPro" id="IPR014975">
    <property type="entry name" value="DUF1836"/>
</dbReference>
<evidence type="ECO:0000313" key="1">
    <source>
        <dbReference type="EMBL" id="MFC7748419.1"/>
    </source>
</evidence>
<evidence type="ECO:0000313" key="2">
    <source>
        <dbReference type="Proteomes" id="UP001596528"/>
    </source>
</evidence>